<feature type="transmembrane region" description="Helical" evidence="8">
    <location>
        <begin position="379"/>
        <end position="399"/>
    </location>
</feature>
<evidence type="ECO:0000256" key="7">
    <source>
        <dbReference type="SAM" id="MobiDB-lite"/>
    </source>
</evidence>
<feature type="transmembrane region" description="Helical" evidence="8">
    <location>
        <begin position="747"/>
        <end position="769"/>
    </location>
</feature>
<dbReference type="InterPro" id="IPR053958">
    <property type="entry name" value="HMGCR/SNAP/NPC1-like_SSD"/>
</dbReference>
<feature type="transmembrane region" description="Helical" evidence="8">
    <location>
        <begin position="247"/>
        <end position="268"/>
    </location>
</feature>
<feature type="transmembrane region" description="Helical" evidence="8">
    <location>
        <begin position="348"/>
        <end position="367"/>
    </location>
</feature>
<evidence type="ECO:0000256" key="5">
    <source>
        <dbReference type="ARBA" id="ARBA00023180"/>
    </source>
</evidence>
<keyword evidence="3 8" id="KW-1133">Transmembrane helix</keyword>
<dbReference type="GO" id="GO:0016020">
    <property type="term" value="C:membrane"/>
    <property type="evidence" value="ECO:0007669"/>
    <property type="project" value="UniProtKB-SubCell"/>
</dbReference>
<dbReference type="PROSITE" id="PS50156">
    <property type="entry name" value="SSD"/>
    <property type="match status" value="2"/>
</dbReference>
<feature type="transmembrane region" description="Helical" evidence="8">
    <location>
        <begin position="806"/>
        <end position="829"/>
    </location>
</feature>
<dbReference type="GO" id="GO:0007224">
    <property type="term" value="P:smoothened signaling pathway"/>
    <property type="evidence" value="ECO:0007669"/>
    <property type="project" value="TreeGrafter"/>
</dbReference>
<evidence type="ECO:0000256" key="8">
    <source>
        <dbReference type="SAM" id="Phobius"/>
    </source>
</evidence>
<evidence type="ECO:0000313" key="10">
    <source>
        <dbReference type="Proteomes" id="UP001152795"/>
    </source>
</evidence>
<dbReference type="EMBL" id="CACRXK020000282">
    <property type="protein sequence ID" value="CAB3980350.1"/>
    <property type="molecule type" value="Genomic_DNA"/>
</dbReference>
<proteinExistence type="inferred from homology"/>
<comment type="caution">
    <text evidence="9">The sequence shown here is derived from an EMBL/GenBank/DDBJ whole genome shotgun (WGS) entry which is preliminary data.</text>
</comment>
<comment type="subcellular location">
    <subcellularLocation>
        <location evidence="1">Membrane</location>
        <topology evidence="1">Multi-pass membrane protein</topology>
    </subcellularLocation>
</comment>
<evidence type="ECO:0000256" key="1">
    <source>
        <dbReference type="ARBA" id="ARBA00004141"/>
    </source>
</evidence>
<dbReference type="OrthoDB" id="193905at2759"/>
<dbReference type="AlphaFoldDB" id="A0A6S7G3D7"/>
<keyword evidence="5" id="KW-0325">Glycoprotein</keyword>
<evidence type="ECO:0000313" key="9">
    <source>
        <dbReference type="EMBL" id="CAB3980350.1"/>
    </source>
</evidence>
<dbReference type="Pfam" id="PF12349">
    <property type="entry name" value="Sterol-sensing"/>
    <property type="match status" value="1"/>
</dbReference>
<dbReference type="Gene3D" id="1.20.1640.10">
    <property type="entry name" value="Multidrug efflux transporter AcrB transmembrane domain"/>
    <property type="match status" value="2"/>
</dbReference>
<dbReference type="Proteomes" id="UP001152795">
    <property type="component" value="Unassembled WGS sequence"/>
</dbReference>
<feature type="transmembrane region" description="Helical" evidence="8">
    <location>
        <begin position="274"/>
        <end position="293"/>
    </location>
</feature>
<dbReference type="InterPro" id="IPR000731">
    <property type="entry name" value="SSD"/>
</dbReference>
<comment type="similarity">
    <text evidence="6">Belongs to the dispatched family.</text>
</comment>
<feature type="transmembrane region" description="Helical" evidence="8">
    <location>
        <begin position="305"/>
        <end position="328"/>
    </location>
</feature>
<dbReference type="GO" id="GO:0022857">
    <property type="term" value="F:transmembrane transporter activity"/>
    <property type="evidence" value="ECO:0007669"/>
    <property type="project" value="TreeGrafter"/>
</dbReference>
<reference evidence="9" key="1">
    <citation type="submission" date="2020-04" db="EMBL/GenBank/DDBJ databases">
        <authorList>
            <person name="Alioto T."/>
            <person name="Alioto T."/>
            <person name="Gomez Garrido J."/>
        </authorList>
    </citation>
    <scope>NUCLEOTIDE SEQUENCE</scope>
    <source>
        <strain evidence="9">A484AB</strain>
    </source>
</reference>
<dbReference type="PANTHER" id="PTHR45951:SF3">
    <property type="entry name" value="PROTEIN DISPATCHED"/>
    <property type="match status" value="1"/>
</dbReference>
<gene>
    <name evidence="9" type="ORF">PACLA_8A028699</name>
</gene>
<evidence type="ECO:0000256" key="3">
    <source>
        <dbReference type="ARBA" id="ARBA00022989"/>
    </source>
</evidence>
<name>A0A6S7G3D7_PARCT</name>
<feature type="compositionally biased region" description="Polar residues" evidence="7">
    <location>
        <begin position="444"/>
        <end position="454"/>
    </location>
</feature>
<accession>A0A6S7G3D7</accession>
<organism evidence="9 10">
    <name type="scientific">Paramuricea clavata</name>
    <name type="common">Red gorgonian</name>
    <name type="synonym">Violescent sea-whip</name>
    <dbReference type="NCBI Taxonomy" id="317549"/>
    <lineage>
        <taxon>Eukaryota</taxon>
        <taxon>Metazoa</taxon>
        <taxon>Cnidaria</taxon>
        <taxon>Anthozoa</taxon>
        <taxon>Octocorallia</taxon>
        <taxon>Malacalcyonacea</taxon>
        <taxon>Plexauridae</taxon>
        <taxon>Paramuricea</taxon>
    </lineage>
</organism>
<feature type="region of interest" description="Disordered" evidence="7">
    <location>
        <begin position="428"/>
        <end position="468"/>
    </location>
</feature>
<protein>
    <submittedName>
        <fullName evidence="9">Dispatched homolog 1-like</fullName>
    </submittedName>
</protein>
<feature type="transmembrane region" description="Helical" evidence="8">
    <location>
        <begin position="775"/>
        <end position="799"/>
    </location>
</feature>
<keyword evidence="4 8" id="KW-0472">Membrane</keyword>
<feature type="transmembrane region" description="Helical" evidence="8">
    <location>
        <begin position="507"/>
        <end position="527"/>
    </location>
</feature>
<sequence>GPDLPDFSKPTQGFEPRGTYIMKRVSTHQDTLKVAIREGELTCEYQTGTPKTGRSRRHSQNLPICDTVYYRKYSVVTVYESGGDLFNINDLKAICELEKRIVPATPELLYDQCGASLSLGAYIASIRNRSSCQDITRGDVSNAKHLLETCASAYFTRKMSAASTRDECIKNKDFIQNVFGLLVGIDFMRNTNILKTTLALSPRKYDVGFTRRIYEQRLSGDLPEQNGVKLVAFKFDHFKFDQFNRQLLIDAIFPALGLLMIAIILLIYTHSVLIMVLTLFSITTSIIIAYFIYHQIFRLTFFPFLNILTFVFLVGICADDAFVFNDIWSQAKLVIPNGSIIDWIEYTLNHAGLSMFVTSFTTSAAFYANVVSDITSIRLFGIFAGTSILIMYSLMITWFPAGVVFIEKLRQPRNIVAKTVEFRENRAVELETDEANPPPDGDQTPPNTDATSPKTVVEHTPDTGFPTATKPSHRSCPFKYYSVVRSKCSKFMSDIFGKWIPVSLRGYPIWLVAFVALGIGMACAVTVSPGLQRPKSSDFQLFASSHILEQYDLNYKDKFRLELTTENNFYVYVFFGIRAEDNGNYFDPKSFGDLHYDNSFDILRPAAQKWFFEDLCSDIRQQTFFGQNNSWNCFPEVFKQRCTSSMNWVLPLNKTQLDQCLKLYYDQQSCPTFSSARSSLYFQGDKIKGISVAIPTNIPLTNKYETVDGLWNSIEDFSSNVLDKAPEGIQNGWAISWLHFYALQENLGSSTITSLGVSLAFAFCVMLLTSMNWVISVYAIVTIVLTLATTTGALVLAGWELNILESIVISVAVGLSVDFTLHYGVAYIVSSKKGRVDQVKSALGHVGPAVTLAALTTFIAGVFMMFSTVLAYCQLGQFLTLVMAISWLFATFFFMSLCYFAGPVGHFGQINSTKCLSCKVVG</sequence>
<evidence type="ECO:0000256" key="2">
    <source>
        <dbReference type="ARBA" id="ARBA00022692"/>
    </source>
</evidence>
<keyword evidence="10" id="KW-1185">Reference proteome</keyword>
<evidence type="ECO:0000256" key="6">
    <source>
        <dbReference type="ARBA" id="ARBA00038046"/>
    </source>
</evidence>
<evidence type="ECO:0000256" key="4">
    <source>
        <dbReference type="ARBA" id="ARBA00023136"/>
    </source>
</evidence>
<feature type="transmembrane region" description="Helical" evidence="8">
    <location>
        <begin position="878"/>
        <end position="902"/>
    </location>
</feature>
<dbReference type="SUPFAM" id="SSF82866">
    <property type="entry name" value="Multidrug efflux transporter AcrB transmembrane domain"/>
    <property type="match status" value="2"/>
</dbReference>
<keyword evidence="2 8" id="KW-0812">Transmembrane</keyword>
<feature type="transmembrane region" description="Helical" evidence="8">
    <location>
        <begin position="849"/>
        <end position="871"/>
    </location>
</feature>
<dbReference type="PANTHER" id="PTHR45951">
    <property type="entry name" value="PROTEIN DISPATCHED-RELATED"/>
    <property type="match status" value="1"/>
</dbReference>
<dbReference type="InterPro" id="IPR052081">
    <property type="entry name" value="Dispatched_Hh_regulator"/>
</dbReference>
<feature type="non-terminal residue" evidence="9">
    <location>
        <position position="922"/>
    </location>
</feature>